<reference evidence="2" key="1">
    <citation type="submission" date="2016-11" db="EMBL/GenBank/DDBJ databases">
        <title>Mesorhizobium oceanicum sp. nov., isolated from deep seawater in South China Sea.</title>
        <authorList>
            <person name="Fu G.-Y."/>
        </authorList>
    </citation>
    <scope>NUCLEOTIDE SEQUENCE [LARGE SCALE GENOMIC DNA]</scope>
    <source>
        <strain evidence="2">B7</strain>
    </source>
</reference>
<dbReference type="KEGG" id="meso:BSQ44_16775"/>
<gene>
    <name evidence="1" type="ORF">BSQ44_16775</name>
</gene>
<protein>
    <submittedName>
        <fullName evidence="1">Uncharacterized protein</fullName>
    </submittedName>
</protein>
<accession>A0A1L3STV1</accession>
<dbReference type="Proteomes" id="UP000182840">
    <property type="component" value="Chromosome"/>
</dbReference>
<dbReference type="AlphaFoldDB" id="A0A1L3STV1"/>
<dbReference type="EMBL" id="CP018171">
    <property type="protein sequence ID" value="APH72836.1"/>
    <property type="molecule type" value="Genomic_DNA"/>
</dbReference>
<sequence length="163" mass="19109">MKRGERERFLTKSIITSLQRERNAGRSLALLKPDIIEFVAEKKSSSDIDEEAKRFDALRAQGDLFSKQATPYRPCPFRFKYRYRTEDGERFGTCQDWEIEATYFNWSNNYGETKALDQLQRVFGEEYPKKGMLLAMGTHSLYPDTWLINGVIRLDDVRQSSLF</sequence>
<name>A0A1L3STV1_9HYPH</name>
<keyword evidence="2" id="KW-1185">Reference proteome</keyword>
<evidence type="ECO:0000313" key="1">
    <source>
        <dbReference type="EMBL" id="APH72836.1"/>
    </source>
</evidence>
<proteinExistence type="predicted"/>
<organism evidence="1 2">
    <name type="scientific">Aquibium oceanicum</name>
    <dbReference type="NCBI Taxonomy" id="1670800"/>
    <lineage>
        <taxon>Bacteria</taxon>
        <taxon>Pseudomonadati</taxon>
        <taxon>Pseudomonadota</taxon>
        <taxon>Alphaproteobacteria</taxon>
        <taxon>Hyphomicrobiales</taxon>
        <taxon>Phyllobacteriaceae</taxon>
        <taxon>Aquibium</taxon>
    </lineage>
</organism>
<evidence type="ECO:0000313" key="2">
    <source>
        <dbReference type="Proteomes" id="UP000182840"/>
    </source>
</evidence>